<comment type="subcellular location">
    <subcellularLocation>
        <location evidence="1">Cell inner membrane</location>
        <topology evidence="1">Peripheral membrane protein</topology>
    </subcellularLocation>
</comment>
<dbReference type="GO" id="GO:0055085">
    <property type="term" value="P:transmembrane transport"/>
    <property type="evidence" value="ECO:0007669"/>
    <property type="project" value="UniProtKB-ARBA"/>
</dbReference>
<comment type="similarity">
    <text evidence="2">Belongs to the ABC transporter superfamily.</text>
</comment>
<dbReference type="InterPro" id="IPR027417">
    <property type="entry name" value="P-loop_NTPase"/>
</dbReference>
<dbReference type="CDD" id="cd03257">
    <property type="entry name" value="ABC_NikE_OppD_transporters"/>
    <property type="match status" value="1"/>
</dbReference>
<dbReference type="GO" id="GO:0015833">
    <property type="term" value="P:peptide transport"/>
    <property type="evidence" value="ECO:0007669"/>
    <property type="project" value="InterPro"/>
</dbReference>
<dbReference type="InterPro" id="IPR003593">
    <property type="entry name" value="AAA+_ATPase"/>
</dbReference>
<dbReference type="FunFam" id="3.40.50.300:FF:000016">
    <property type="entry name" value="Oligopeptide ABC transporter ATP-binding component"/>
    <property type="match status" value="1"/>
</dbReference>
<evidence type="ECO:0000256" key="5">
    <source>
        <dbReference type="ARBA" id="ARBA00022840"/>
    </source>
</evidence>
<name>A0A963Z4N3_9PROT</name>
<dbReference type="Gene3D" id="3.40.50.300">
    <property type="entry name" value="P-loop containing nucleotide triphosphate hydrolases"/>
    <property type="match status" value="1"/>
</dbReference>
<dbReference type="InterPro" id="IPR017871">
    <property type="entry name" value="ABC_transporter-like_CS"/>
</dbReference>
<dbReference type="GO" id="GO:0005524">
    <property type="term" value="F:ATP binding"/>
    <property type="evidence" value="ECO:0007669"/>
    <property type="project" value="UniProtKB-KW"/>
</dbReference>
<dbReference type="SMART" id="SM00382">
    <property type="entry name" value="AAA"/>
    <property type="match status" value="1"/>
</dbReference>
<evidence type="ECO:0000256" key="2">
    <source>
        <dbReference type="ARBA" id="ARBA00005417"/>
    </source>
</evidence>
<dbReference type="InterPro" id="IPR003439">
    <property type="entry name" value="ABC_transporter-like_ATP-bd"/>
</dbReference>
<sequence>MSAVAQSTANAPETGSAPGEPLLVVRKLTKTFARSRSLMDLVKGEPRRRVHALTEVDLSVRRGETLGIVGESGCGKSTLARCLVRLHRVDSGSVTYDGLDVVALRGAALRRFNRRVQMVFQDPYGSLNPRMTVRATIAEALSVHRICPRREMPARIAALMDLVHLPLSAAGRRPHEFSGGQRQRIGIARALALEPDCLIADELVSALDVSVQAQMVNLLLELQERLHLTVLFIAHDLRLVRHLSHRVAVMYLGRVVELAETEALFAHPRHPYTRALLDAAPELDPSRRGSAEAAVRGELPSPVNPPPGCAFHPRCPVAIEYCRRVRPELVRLRDGRLAACHLAATEDGLVQSTEL</sequence>
<dbReference type="AlphaFoldDB" id="A0A963Z4N3"/>
<reference evidence="7 8" key="1">
    <citation type="journal article" date="2021" name="Microorganisms">
        <title>Acidisoma silvae sp. nov. and Acidisomacellulosilytica sp. nov., Two Acidophilic Bacteria Isolated from Decaying Wood, Hydrolyzing Cellulose and Producing Poly-3-hydroxybutyrate.</title>
        <authorList>
            <person name="Mieszkin S."/>
            <person name="Pouder E."/>
            <person name="Uroz S."/>
            <person name="Simon-Colin C."/>
            <person name="Alain K."/>
        </authorList>
    </citation>
    <scope>NUCLEOTIDE SEQUENCE [LARGE SCALE GENOMIC DNA]</scope>
    <source>
        <strain evidence="7 8">HW T5.17</strain>
    </source>
</reference>
<keyword evidence="5 7" id="KW-0067">ATP-binding</keyword>
<keyword evidence="8" id="KW-1185">Reference proteome</keyword>
<evidence type="ECO:0000313" key="7">
    <source>
        <dbReference type="EMBL" id="MCB8882564.1"/>
    </source>
</evidence>
<dbReference type="PANTHER" id="PTHR43776">
    <property type="entry name" value="TRANSPORT ATP-BINDING PROTEIN"/>
    <property type="match status" value="1"/>
</dbReference>
<proteinExistence type="inferred from homology"/>
<comment type="caution">
    <text evidence="7">The sequence shown here is derived from an EMBL/GenBank/DDBJ whole genome shotgun (WGS) entry which is preliminary data.</text>
</comment>
<dbReference type="Pfam" id="PF08352">
    <property type="entry name" value="oligo_HPY"/>
    <property type="match status" value="1"/>
</dbReference>
<accession>A0A963Z4N3</accession>
<dbReference type="GO" id="GO:0005886">
    <property type="term" value="C:plasma membrane"/>
    <property type="evidence" value="ECO:0007669"/>
    <property type="project" value="UniProtKB-SubCell"/>
</dbReference>
<evidence type="ECO:0000256" key="3">
    <source>
        <dbReference type="ARBA" id="ARBA00022448"/>
    </source>
</evidence>
<evidence type="ECO:0000256" key="4">
    <source>
        <dbReference type="ARBA" id="ARBA00022741"/>
    </source>
</evidence>
<dbReference type="Proteomes" id="UP000721844">
    <property type="component" value="Unassembled WGS sequence"/>
</dbReference>
<feature type="domain" description="ABC transporter" evidence="6">
    <location>
        <begin position="36"/>
        <end position="277"/>
    </location>
</feature>
<dbReference type="InterPro" id="IPR050319">
    <property type="entry name" value="ABC_transp_ATP-bind"/>
</dbReference>
<dbReference type="SUPFAM" id="SSF52540">
    <property type="entry name" value="P-loop containing nucleoside triphosphate hydrolases"/>
    <property type="match status" value="1"/>
</dbReference>
<dbReference type="Pfam" id="PF00005">
    <property type="entry name" value="ABC_tran"/>
    <property type="match status" value="1"/>
</dbReference>
<protein>
    <submittedName>
        <fullName evidence="7">ATP-binding cassette domain-containing protein</fullName>
    </submittedName>
</protein>
<dbReference type="NCBIfam" id="TIGR01727">
    <property type="entry name" value="oligo_HPY"/>
    <property type="match status" value="1"/>
</dbReference>
<evidence type="ECO:0000313" key="8">
    <source>
        <dbReference type="Proteomes" id="UP000721844"/>
    </source>
</evidence>
<dbReference type="EMBL" id="JAESVA010000008">
    <property type="protein sequence ID" value="MCB8882564.1"/>
    <property type="molecule type" value="Genomic_DNA"/>
</dbReference>
<evidence type="ECO:0000259" key="6">
    <source>
        <dbReference type="PROSITE" id="PS50893"/>
    </source>
</evidence>
<dbReference type="PANTHER" id="PTHR43776:SF7">
    <property type="entry name" value="D,D-DIPEPTIDE TRANSPORT ATP-BINDING PROTEIN DDPF-RELATED"/>
    <property type="match status" value="1"/>
</dbReference>
<gene>
    <name evidence="7" type="ORF">ACELLULO517_20125</name>
</gene>
<keyword evidence="3" id="KW-0813">Transport</keyword>
<dbReference type="PROSITE" id="PS50893">
    <property type="entry name" value="ABC_TRANSPORTER_2"/>
    <property type="match status" value="1"/>
</dbReference>
<dbReference type="InterPro" id="IPR013563">
    <property type="entry name" value="Oligopep_ABC_C"/>
</dbReference>
<dbReference type="PROSITE" id="PS00211">
    <property type="entry name" value="ABC_TRANSPORTER_1"/>
    <property type="match status" value="1"/>
</dbReference>
<keyword evidence="4" id="KW-0547">Nucleotide-binding</keyword>
<organism evidence="7 8">
    <name type="scientific">Acidisoma cellulosilyticum</name>
    <dbReference type="NCBI Taxonomy" id="2802395"/>
    <lineage>
        <taxon>Bacteria</taxon>
        <taxon>Pseudomonadati</taxon>
        <taxon>Pseudomonadota</taxon>
        <taxon>Alphaproteobacteria</taxon>
        <taxon>Acetobacterales</taxon>
        <taxon>Acidocellaceae</taxon>
        <taxon>Acidisoma</taxon>
    </lineage>
</organism>
<dbReference type="GO" id="GO:0016887">
    <property type="term" value="F:ATP hydrolysis activity"/>
    <property type="evidence" value="ECO:0007669"/>
    <property type="project" value="InterPro"/>
</dbReference>
<evidence type="ECO:0000256" key="1">
    <source>
        <dbReference type="ARBA" id="ARBA00004417"/>
    </source>
</evidence>